<evidence type="ECO:0000256" key="2">
    <source>
        <dbReference type="ARBA" id="ARBA00007681"/>
    </source>
</evidence>
<evidence type="ECO:0000256" key="3">
    <source>
        <dbReference type="ARBA" id="ARBA00022448"/>
    </source>
</evidence>
<evidence type="ECO:0000256" key="6">
    <source>
        <dbReference type="ARBA" id="ARBA00023136"/>
    </source>
</evidence>
<comment type="caution">
    <text evidence="10">The sequence shown here is derived from an EMBL/GenBank/DDBJ whole genome shotgun (WGS) entry which is preliminary data.</text>
</comment>
<keyword evidence="6" id="KW-0472">Membrane</keyword>
<dbReference type="Gene3D" id="3.40.1380.10">
    <property type="match status" value="1"/>
</dbReference>
<sequence length="293" mass="32419">MLKVTTRVILYSPQCCQVRHSSGKLKELAIRLKAVRNIQKITKTMKMISAAKFAQASKAIVPARAYGVGALSMYDKTEIAPNEKKQQLFIAVSSDRGLCGALHSNIGRALKSEFEQVPEGIETKVITVGEKAKAFLSSTAVGRSIIMECKELGRVPPTFNDAAAIADQMLGCGYDYQEGRVFYNWFKSAMSQIIKQQPVYSTEVVSQSASMSVYDSLDDDVIKSYQEFQLANTLYYTMKENYTSEQGARMVSMDGATKNAGDMIDRMALLYNRTRQAVITTELTEIISGMTAL</sequence>
<keyword evidence="11" id="KW-1185">Reference proteome</keyword>
<dbReference type="PANTHER" id="PTHR11693">
    <property type="entry name" value="ATP SYNTHASE GAMMA CHAIN"/>
    <property type="match status" value="1"/>
</dbReference>
<evidence type="ECO:0000256" key="9">
    <source>
        <dbReference type="RuleBase" id="RU004001"/>
    </source>
</evidence>
<dbReference type="NCBIfam" id="TIGR01146">
    <property type="entry name" value="ATPsyn_F1gamma"/>
    <property type="match status" value="1"/>
</dbReference>
<evidence type="ECO:0000313" key="10">
    <source>
        <dbReference type="EMBL" id="CAK8690543.1"/>
    </source>
</evidence>
<keyword evidence="8 9" id="KW-0066">ATP synthesis</keyword>
<reference evidence="10 11" key="1">
    <citation type="submission" date="2024-02" db="EMBL/GenBank/DDBJ databases">
        <authorList>
            <person name="Daric V."/>
            <person name="Darras S."/>
        </authorList>
    </citation>
    <scope>NUCLEOTIDE SEQUENCE [LARGE SCALE GENOMIC DNA]</scope>
</reference>
<dbReference type="Gene3D" id="1.10.287.80">
    <property type="entry name" value="ATP synthase, gamma subunit, helix hairpin domain"/>
    <property type="match status" value="1"/>
</dbReference>
<organism evidence="10 11">
    <name type="scientific">Clavelina lepadiformis</name>
    <name type="common">Light-bulb sea squirt</name>
    <name type="synonym">Ascidia lepadiformis</name>
    <dbReference type="NCBI Taxonomy" id="159417"/>
    <lineage>
        <taxon>Eukaryota</taxon>
        <taxon>Metazoa</taxon>
        <taxon>Chordata</taxon>
        <taxon>Tunicata</taxon>
        <taxon>Ascidiacea</taxon>
        <taxon>Aplousobranchia</taxon>
        <taxon>Clavelinidae</taxon>
        <taxon>Clavelina</taxon>
    </lineage>
</organism>
<dbReference type="PRINTS" id="PR00126">
    <property type="entry name" value="ATPASEGAMMA"/>
</dbReference>
<dbReference type="Proteomes" id="UP001642483">
    <property type="component" value="Unassembled WGS sequence"/>
</dbReference>
<evidence type="ECO:0000313" key="11">
    <source>
        <dbReference type="Proteomes" id="UP001642483"/>
    </source>
</evidence>
<proteinExistence type="inferred from homology"/>
<dbReference type="EMBL" id="CAWYQH010000119">
    <property type="protein sequence ID" value="CAK8690543.1"/>
    <property type="molecule type" value="Genomic_DNA"/>
</dbReference>
<keyword evidence="5 9" id="KW-0406">Ion transport</keyword>
<comment type="subunit">
    <text evidence="9">F-type ATPases have 2 components, CF(1) - the catalytic core - and CF(0) - the membrane proton channel. CF(1) and CF(0) have multiple subunits.</text>
</comment>
<dbReference type="InterPro" id="IPR000131">
    <property type="entry name" value="ATP_synth_F1_gsu"/>
</dbReference>
<evidence type="ECO:0000256" key="4">
    <source>
        <dbReference type="ARBA" id="ARBA00022781"/>
    </source>
</evidence>
<evidence type="ECO:0000256" key="7">
    <source>
        <dbReference type="ARBA" id="ARBA00023196"/>
    </source>
</evidence>
<dbReference type="PANTHER" id="PTHR11693:SF22">
    <property type="entry name" value="ATP SYNTHASE SUBUNIT GAMMA, MITOCHONDRIAL"/>
    <property type="match status" value="1"/>
</dbReference>
<comment type="subcellular location">
    <subcellularLocation>
        <location evidence="1">Membrane</location>
        <topology evidence="1">Peripheral membrane protein</topology>
    </subcellularLocation>
</comment>
<keyword evidence="4 9" id="KW-0375">Hydrogen ion transport</keyword>
<dbReference type="InterPro" id="IPR035968">
    <property type="entry name" value="ATP_synth_F1_ATPase_gsu"/>
</dbReference>
<dbReference type="Pfam" id="PF00231">
    <property type="entry name" value="ATP-synt"/>
    <property type="match status" value="1"/>
</dbReference>
<accession>A0ABP0GHU6</accession>
<keyword evidence="3 9" id="KW-0813">Transport</keyword>
<evidence type="ECO:0000256" key="1">
    <source>
        <dbReference type="ARBA" id="ARBA00004170"/>
    </source>
</evidence>
<name>A0ABP0GHU6_CLALP</name>
<keyword evidence="7 9" id="KW-0139">CF(1)</keyword>
<dbReference type="SUPFAM" id="SSF52943">
    <property type="entry name" value="ATP synthase (F1-ATPase), gamma subunit"/>
    <property type="match status" value="1"/>
</dbReference>
<dbReference type="PIRSF" id="PIRSF039089">
    <property type="entry name" value="ATP_synthase_gamma"/>
    <property type="match status" value="1"/>
</dbReference>
<evidence type="ECO:0000256" key="8">
    <source>
        <dbReference type="ARBA" id="ARBA00023310"/>
    </source>
</evidence>
<dbReference type="CDD" id="cd12151">
    <property type="entry name" value="F1-ATPase_gamma"/>
    <property type="match status" value="1"/>
</dbReference>
<protein>
    <recommendedName>
        <fullName evidence="9">ATP synthase subunit gamma</fullName>
    </recommendedName>
</protein>
<comment type="similarity">
    <text evidence="2 9">Belongs to the ATPase gamma chain family.</text>
</comment>
<evidence type="ECO:0000256" key="5">
    <source>
        <dbReference type="ARBA" id="ARBA00023065"/>
    </source>
</evidence>
<gene>
    <name evidence="10" type="ORF">CVLEPA_LOCUS23150</name>
</gene>